<evidence type="ECO:0000313" key="5">
    <source>
        <dbReference type="Proteomes" id="UP000479114"/>
    </source>
</evidence>
<keyword evidence="2" id="KW-0804">Transcription</keyword>
<dbReference type="SUPFAM" id="SSF46785">
    <property type="entry name" value="Winged helix' DNA-binding domain"/>
    <property type="match status" value="1"/>
</dbReference>
<evidence type="ECO:0000313" key="4">
    <source>
        <dbReference type="EMBL" id="QHW33481.1"/>
    </source>
</evidence>
<dbReference type="EMBL" id="CP048286">
    <property type="protein sequence ID" value="QHW33481.1"/>
    <property type="molecule type" value="Genomic_DNA"/>
</dbReference>
<dbReference type="InterPro" id="IPR037171">
    <property type="entry name" value="NagB/RpiA_transferase-like"/>
</dbReference>
<dbReference type="SMART" id="SM00420">
    <property type="entry name" value="HTH_DEOR"/>
    <property type="match status" value="1"/>
</dbReference>
<dbReference type="InterPro" id="IPR050313">
    <property type="entry name" value="Carb_Metab_HTH_regulators"/>
</dbReference>
<dbReference type="Gene3D" id="3.40.50.1360">
    <property type="match status" value="1"/>
</dbReference>
<dbReference type="PRINTS" id="PR00037">
    <property type="entry name" value="HTHLACR"/>
</dbReference>
<dbReference type="InterPro" id="IPR036390">
    <property type="entry name" value="WH_DNA-bd_sf"/>
</dbReference>
<dbReference type="PANTHER" id="PTHR30363">
    <property type="entry name" value="HTH-TYPE TRANSCRIPTIONAL REGULATOR SRLR-RELATED"/>
    <property type="match status" value="1"/>
</dbReference>
<feature type="domain" description="HTH deoR-type" evidence="3">
    <location>
        <begin position="3"/>
        <end position="58"/>
    </location>
</feature>
<protein>
    <submittedName>
        <fullName evidence="4">DeoR/GlpR transcriptional regulator</fullName>
    </submittedName>
</protein>
<keyword evidence="1" id="KW-0805">Transcription regulation</keyword>
<keyword evidence="5" id="KW-1185">Reference proteome</keyword>
<proteinExistence type="predicted"/>
<reference evidence="4 5" key="1">
    <citation type="submission" date="2020-02" db="EMBL/GenBank/DDBJ databases">
        <title>Paenibacillus sp. nov., isolated from rhizosphere soil of tomato.</title>
        <authorList>
            <person name="Weon H.-Y."/>
            <person name="Lee S.A."/>
        </authorList>
    </citation>
    <scope>NUCLEOTIDE SEQUENCE [LARGE SCALE GENOMIC DNA]</scope>
    <source>
        <strain evidence="4 5">14171R-81</strain>
    </source>
</reference>
<dbReference type="PROSITE" id="PS51000">
    <property type="entry name" value="HTH_DEOR_2"/>
    <property type="match status" value="1"/>
</dbReference>
<organism evidence="4 5">
    <name type="scientific">Paenibacillus rhizovicinus</name>
    <dbReference type="NCBI Taxonomy" id="2704463"/>
    <lineage>
        <taxon>Bacteria</taxon>
        <taxon>Bacillati</taxon>
        <taxon>Bacillota</taxon>
        <taxon>Bacilli</taxon>
        <taxon>Bacillales</taxon>
        <taxon>Paenibacillaceae</taxon>
        <taxon>Paenibacillus</taxon>
    </lineage>
</organism>
<evidence type="ECO:0000256" key="1">
    <source>
        <dbReference type="ARBA" id="ARBA00023015"/>
    </source>
</evidence>
<sequence length="260" mass="28243">MNPLRRYEKIMDLLLAEREVTVAKLTGELLVTGKTIREDLDRLEAKGMLVRIHGGAVLAQTPPLGLAGARQADTPVREAAERREIAEAAIALIAPNEVIALDGGRTTLEIARRLPELPLTVVTNDVHIIAELARKERIRLVVPGGYQRRNMLSGPEAEAFNRKLNIAKAFLSTTGVHSEYGFTIYASDSAGIKRSWLETAATAYVVADHRKFGQAALFTFAKLAQADAIITDSGMPSGTAEFFRQAGARLIIRGSGTNEL</sequence>
<evidence type="ECO:0000256" key="2">
    <source>
        <dbReference type="ARBA" id="ARBA00023163"/>
    </source>
</evidence>
<dbReference type="KEGG" id="prz:GZH47_23560"/>
<dbReference type="Pfam" id="PF00455">
    <property type="entry name" value="DeoRC"/>
    <property type="match status" value="1"/>
</dbReference>
<dbReference type="SUPFAM" id="SSF100950">
    <property type="entry name" value="NagB/RpiA/CoA transferase-like"/>
    <property type="match status" value="1"/>
</dbReference>
<dbReference type="PANTHER" id="PTHR30363:SF44">
    <property type="entry name" value="AGA OPERON TRANSCRIPTIONAL REPRESSOR-RELATED"/>
    <property type="match status" value="1"/>
</dbReference>
<name>A0A6C0P566_9BACL</name>
<gene>
    <name evidence="4" type="ORF">GZH47_23560</name>
</gene>
<dbReference type="RefSeq" id="WP_162643476.1">
    <property type="nucleotide sequence ID" value="NZ_CP048286.1"/>
</dbReference>
<evidence type="ECO:0000259" key="3">
    <source>
        <dbReference type="PROSITE" id="PS51000"/>
    </source>
</evidence>
<dbReference type="AlphaFoldDB" id="A0A6C0P566"/>
<dbReference type="Pfam" id="PF08220">
    <property type="entry name" value="HTH_DeoR"/>
    <property type="match status" value="1"/>
</dbReference>
<dbReference type="GO" id="GO:0003700">
    <property type="term" value="F:DNA-binding transcription factor activity"/>
    <property type="evidence" value="ECO:0007669"/>
    <property type="project" value="InterPro"/>
</dbReference>
<accession>A0A6C0P566</accession>
<dbReference type="Proteomes" id="UP000479114">
    <property type="component" value="Chromosome"/>
</dbReference>
<dbReference type="InterPro" id="IPR001034">
    <property type="entry name" value="DeoR_HTH"/>
</dbReference>
<dbReference type="SMART" id="SM01134">
    <property type="entry name" value="DeoRC"/>
    <property type="match status" value="1"/>
</dbReference>
<dbReference type="InterPro" id="IPR014036">
    <property type="entry name" value="DeoR-like_C"/>
</dbReference>